<comment type="caution">
    <text evidence="1">The sequence shown here is derived from an EMBL/GenBank/DDBJ whole genome shotgun (WGS) entry which is preliminary data.</text>
</comment>
<gene>
    <name evidence="1" type="ORF">WN944_002847</name>
</gene>
<sequence>MADGSSSGKQLLARKGYKGAATDVWSCGIDQADYKFSHWLTESQKQLIPGILDPSPIRLPSNETIKKLEAAAMDVSLSEEKTNNFKVIKVPPTNCVVEISKSVGKLKVYKEMRHFKRKFQRKPASLARVPRK</sequence>
<accession>A0AAP0QS69</accession>
<keyword evidence="2" id="KW-1185">Reference proteome</keyword>
<reference evidence="1 2" key="1">
    <citation type="submission" date="2024-05" db="EMBL/GenBank/DDBJ databases">
        <title>Haplotype-resolved chromosome-level genome assembly of Huyou (Citrus changshanensis).</title>
        <authorList>
            <person name="Miao C."/>
            <person name="Chen W."/>
            <person name="Wu Y."/>
            <person name="Wang L."/>
            <person name="Zhao S."/>
            <person name="Grierson D."/>
            <person name="Xu C."/>
            <person name="Chen K."/>
        </authorList>
    </citation>
    <scope>NUCLEOTIDE SEQUENCE [LARGE SCALE GENOMIC DNA]</scope>
    <source>
        <strain evidence="1">01-14</strain>
        <tissue evidence="1">Leaf</tissue>
    </source>
</reference>
<dbReference type="AlphaFoldDB" id="A0AAP0QS69"/>
<dbReference type="Proteomes" id="UP001428341">
    <property type="component" value="Unassembled WGS sequence"/>
</dbReference>
<dbReference type="EMBL" id="JBCGBO010000004">
    <property type="protein sequence ID" value="KAK9210477.1"/>
    <property type="molecule type" value="Genomic_DNA"/>
</dbReference>
<organism evidence="1 2">
    <name type="scientific">Citrus x changshan-huyou</name>
    <dbReference type="NCBI Taxonomy" id="2935761"/>
    <lineage>
        <taxon>Eukaryota</taxon>
        <taxon>Viridiplantae</taxon>
        <taxon>Streptophyta</taxon>
        <taxon>Embryophyta</taxon>
        <taxon>Tracheophyta</taxon>
        <taxon>Spermatophyta</taxon>
        <taxon>Magnoliopsida</taxon>
        <taxon>eudicotyledons</taxon>
        <taxon>Gunneridae</taxon>
        <taxon>Pentapetalae</taxon>
        <taxon>rosids</taxon>
        <taxon>malvids</taxon>
        <taxon>Sapindales</taxon>
        <taxon>Rutaceae</taxon>
        <taxon>Aurantioideae</taxon>
        <taxon>Citrus</taxon>
    </lineage>
</organism>
<name>A0AAP0QS69_9ROSI</name>
<evidence type="ECO:0000313" key="1">
    <source>
        <dbReference type="EMBL" id="KAK9210477.1"/>
    </source>
</evidence>
<protein>
    <submittedName>
        <fullName evidence="1">Uncharacterized protein</fullName>
    </submittedName>
</protein>
<proteinExistence type="predicted"/>
<evidence type="ECO:0000313" key="2">
    <source>
        <dbReference type="Proteomes" id="UP001428341"/>
    </source>
</evidence>